<dbReference type="EMBL" id="JAWLJX010000003">
    <property type="protein sequence ID" value="MDV6261976.1"/>
    <property type="molecule type" value="Genomic_DNA"/>
</dbReference>
<organism evidence="2 3">
    <name type="scientific">Rhodococcoides yunnanense</name>
    <dbReference type="NCBI Taxonomy" id="278209"/>
    <lineage>
        <taxon>Bacteria</taxon>
        <taxon>Bacillati</taxon>
        <taxon>Actinomycetota</taxon>
        <taxon>Actinomycetes</taxon>
        <taxon>Mycobacteriales</taxon>
        <taxon>Nocardiaceae</taxon>
        <taxon>Rhodococcoides</taxon>
    </lineage>
</organism>
<accession>A0ABU4BCP3</accession>
<protein>
    <submittedName>
        <fullName evidence="2">Uncharacterized protein</fullName>
    </submittedName>
</protein>
<evidence type="ECO:0000313" key="3">
    <source>
        <dbReference type="Proteomes" id="UP001185755"/>
    </source>
</evidence>
<keyword evidence="1" id="KW-0812">Transmembrane</keyword>
<reference evidence="2 3" key="1">
    <citation type="submission" date="2023-10" db="EMBL/GenBank/DDBJ databases">
        <title>Development of a sustainable strategy for remediation of hydrocarbon-contaminated territories based on the waste exchange concept.</title>
        <authorList>
            <person name="Krivoruchko A."/>
        </authorList>
    </citation>
    <scope>NUCLEOTIDE SEQUENCE [LARGE SCALE GENOMIC DNA]</scope>
    <source>
        <strain evidence="2 3">IEGM 1323</strain>
    </source>
</reference>
<evidence type="ECO:0000313" key="2">
    <source>
        <dbReference type="EMBL" id="MDV6261976.1"/>
    </source>
</evidence>
<keyword evidence="1" id="KW-1133">Transmembrane helix</keyword>
<keyword evidence="3" id="KW-1185">Reference proteome</keyword>
<feature type="transmembrane region" description="Helical" evidence="1">
    <location>
        <begin position="20"/>
        <end position="39"/>
    </location>
</feature>
<keyword evidence="1" id="KW-0472">Membrane</keyword>
<sequence>MDDALTEIGMSAHDARFHMLLNSSVCGFMVIFLVVNRTWTWVPSWMLVFFVVVIAGSLWQAFRSPFERTAVYPDRLETRRRSGVVAVLAREEIESFRTKGGGDDGPSITAVGVDGKKTKLLGTDRVRTTGWANMFRSRRRDAQDLETQLENWKLYGSWE</sequence>
<dbReference type="RefSeq" id="WP_317564484.1">
    <property type="nucleotide sequence ID" value="NZ_JAWLJX010000003.1"/>
</dbReference>
<evidence type="ECO:0000256" key="1">
    <source>
        <dbReference type="SAM" id="Phobius"/>
    </source>
</evidence>
<dbReference type="Proteomes" id="UP001185755">
    <property type="component" value="Unassembled WGS sequence"/>
</dbReference>
<name>A0ABU4BCP3_9NOCA</name>
<gene>
    <name evidence="2" type="ORF">R3P96_11530</name>
</gene>
<proteinExistence type="predicted"/>
<comment type="caution">
    <text evidence="2">The sequence shown here is derived from an EMBL/GenBank/DDBJ whole genome shotgun (WGS) entry which is preliminary data.</text>
</comment>
<feature type="transmembrane region" description="Helical" evidence="1">
    <location>
        <begin position="45"/>
        <end position="62"/>
    </location>
</feature>